<dbReference type="EMBL" id="NJHN03000036">
    <property type="protein sequence ID" value="KAH9422768.1"/>
    <property type="molecule type" value="Genomic_DNA"/>
</dbReference>
<reference evidence="1 2" key="2">
    <citation type="journal article" date="2022" name="Mol. Biol. Evol.">
        <title>Comparative Genomics Reveals Insights into the Divergent Evolution of Astigmatic Mites and Household Pest Adaptations.</title>
        <authorList>
            <person name="Xiong Q."/>
            <person name="Wan A.T."/>
            <person name="Liu X."/>
            <person name="Fung C.S."/>
            <person name="Xiao X."/>
            <person name="Malainual N."/>
            <person name="Hou J."/>
            <person name="Wang L."/>
            <person name="Wang M."/>
            <person name="Yang K.Y."/>
            <person name="Cui Y."/>
            <person name="Leung E.L."/>
            <person name="Nong W."/>
            <person name="Shin S.K."/>
            <person name="Au S.W."/>
            <person name="Jeong K.Y."/>
            <person name="Chew F.T."/>
            <person name="Hui J.H."/>
            <person name="Leung T.F."/>
            <person name="Tungtrongchitr A."/>
            <person name="Zhong N."/>
            <person name="Liu Z."/>
            <person name="Tsui S.K."/>
        </authorList>
    </citation>
    <scope>NUCLEOTIDE SEQUENCE [LARGE SCALE GENOMIC DNA]</scope>
    <source>
        <strain evidence="1">Derp</strain>
    </source>
</reference>
<gene>
    <name evidence="1" type="ORF">DERP_003449</name>
</gene>
<organism evidence="1 2">
    <name type="scientific">Dermatophagoides pteronyssinus</name>
    <name type="common">European house dust mite</name>
    <dbReference type="NCBI Taxonomy" id="6956"/>
    <lineage>
        <taxon>Eukaryota</taxon>
        <taxon>Metazoa</taxon>
        <taxon>Ecdysozoa</taxon>
        <taxon>Arthropoda</taxon>
        <taxon>Chelicerata</taxon>
        <taxon>Arachnida</taxon>
        <taxon>Acari</taxon>
        <taxon>Acariformes</taxon>
        <taxon>Sarcoptiformes</taxon>
        <taxon>Astigmata</taxon>
        <taxon>Psoroptidia</taxon>
        <taxon>Analgoidea</taxon>
        <taxon>Pyroglyphidae</taxon>
        <taxon>Dermatophagoidinae</taxon>
        <taxon>Dermatophagoides</taxon>
    </lineage>
</organism>
<dbReference type="Proteomes" id="UP000887458">
    <property type="component" value="Unassembled WGS sequence"/>
</dbReference>
<protein>
    <submittedName>
        <fullName evidence="1">Uncharacterized protein</fullName>
    </submittedName>
</protein>
<proteinExistence type="predicted"/>
<name>A0ABQ8JJK2_DERPT</name>
<accession>A0ABQ8JJK2</accession>
<comment type="caution">
    <text evidence="1">The sequence shown here is derived from an EMBL/GenBank/DDBJ whole genome shotgun (WGS) entry which is preliminary data.</text>
</comment>
<keyword evidence="2" id="KW-1185">Reference proteome</keyword>
<reference evidence="1 2" key="1">
    <citation type="journal article" date="2018" name="J. Allergy Clin. Immunol.">
        <title>High-quality assembly of Dermatophagoides pteronyssinus genome and transcriptome reveals a wide range of novel allergens.</title>
        <authorList>
            <person name="Liu X.Y."/>
            <person name="Yang K.Y."/>
            <person name="Wang M.Q."/>
            <person name="Kwok J.S."/>
            <person name="Zeng X."/>
            <person name="Yang Z."/>
            <person name="Xiao X.J."/>
            <person name="Lau C.P."/>
            <person name="Li Y."/>
            <person name="Huang Z.M."/>
            <person name="Ba J.G."/>
            <person name="Yim A.K."/>
            <person name="Ouyang C.Y."/>
            <person name="Ngai S.M."/>
            <person name="Chan T.F."/>
            <person name="Leung E.L."/>
            <person name="Liu L."/>
            <person name="Liu Z.G."/>
            <person name="Tsui S.K."/>
        </authorList>
    </citation>
    <scope>NUCLEOTIDE SEQUENCE [LARGE SCALE GENOMIC DNA]</scope>
    <source>
        <strain evidence="1">Derp</strain>
    </source>
</reference>
<evidence type="ECO:0000313" key="2">
    <source>
        <dbReference type="Proteomes" id="UP000887458"/>
    </source>
</evidence>
<evidence type="ECO:0000313" key="1">
    <source>
        <dbReference type="EMBL" id="KAH9422768.1"/>
    </source>
</evidence>
<sequence length="44" mass="5138">MQQQQEEQESQQQTNEDIANAAKIDCLMIELILFQLSIINNLME</sequence>